<evidence type="ECO:0000313" key="10">
    <source>
        <dbReference type="Proteomes" id="UP000530660"/>
    </source>
</evidence>
<dbReference type="InterPro" id="IPR013328">
    <property type="entry name" value="6PGD_dom2"/>
</dbReference>
<dbReference type="EC" id="1.1.1.44" evidence="3"/>
<evidence type="ECO:0000259" key="8">
    <source>
        <dbReference type="SMART" id="SM01350"/>
    </source>
</evidence>
<evidence type="ECO:0000256" key="5">
    <source>
        <dbReference type="ARBA" id="ARBA00023064"/>
    </source>
</evidence>
<dbReference type="InterPro" id="IPR006184">
    <property type="entry name" value="6PGdom_BS"/>
</dbReference>
<gene>
    <name evidence="9" type="ORF">F1559_003855</name>
</gene>
<dbReference type="OrthoDB" id="434986at2759"/>
<dbReference type="GO" id="GO:0004616">
    <property type="term" value="F:phosphogluconate dehydrogenase (decarboxylating) activity"/>
    <property type="evidence" value="ECO:0007669"/>
    <property type="project" value="UniProtKB-EC"/>
</dbReference>
<dbReference type="GO" id="GO:0050661">
    <property type="term" value="F:NADP binding"/>
    <property type="evidence" value="ECO:0007669"/>
    <property type="project" value="InterPro"/>
</dbReference>
<feature type="region of interest" description="Disordered" evidence="7">
    <location>
        <begin position="149"/>
        <end position="177"/>
    </location>
</feature>
<feature type="region of interest" description="Disordered" evidence="7">
    <location>
        <begin position="78"/>
        <end position="99"/>
    </location>
</feature>
<dbReference type="InterPro" id="IPR036291">
    <property type="entry name" value="NAD(P)-bd_dom_sf"/>
</dbReference>
<comment type="similarity">
    <text evidence="2">Belongs to the 6-phosphogluconate dehydrogenase family.</text>
</comment>
<keyword evidence="5" id="KW-0311">Gluconate utilization</keyword>
<protein>
    <recommendedName>
        <fullName evidence="3">phosphogluconate dehydrogenase (NADP(+)-dependent, decarboxylating)</fullName>
        <ecNumber evidence="3">1.1.1.44</ecNumber>
    </recommendedName>
</protein>
<dbReference type="InterPro" id="IPR008927">
    <property type="entry name" value="6-PGluconate_DH-like_C_sf"/>
</dbReference>
<dbReference type="PANTHER" id="PTHR11811">
    <property type="entry name" value="6-PHOSPHOGLUCONATE DEHYDROGENASE"/>
    <property type="match status" value="1"/>
</dbReference>
<dbReference type="InterPro" id="IPR006183">
    <property type="entry name" value="Pgluconate_DH"/>
</dbReference>
<comment type="caution">
    <text evidence="9">The sequence shown here is derived from an EMBL/GenBank/DDBJ whole genome shotgun (WGS) entry which is preliminary data.</text>
</comment>
<dbReference type="EMBL" id="VWRR01000006">
    <property type="protein sequence ID" value="KAF6003637.1"/>
    <property type="molecule type" value="Genomic_DNA"/>
</dbReference>
<proteinExistence type="inferred from homology"/>
<name>A0A7J7IM78_9RHOD</name>
<evidence type="ECO:0000256" key="7">
    <source>
        <dbReference type="SAM" id="MobiDB-lite"/>
    </source>
</evidence>
<dbReference type="SUPFAM" id="SSF51735">
    <property type="entry name" value="NAD(P)-binding Rossmann-fold domains"/>
    <property type="match status" value="1"/>
</dbReference>
<evidence type="ECO:0000256" key="1">
    <source>
        <dbReference type="ARBA" id="ARBA00004874"/>
    </source>
</evidence>
<dbReference type="GO" id="GO:0006098">
    <property type="term" value="P:pentose-phosphate shunt"/>
    <property type="evidence" value="ECO:0007669"/>
    <property type="project" value="UniProtKB-UniPathway"/>
</dbReference>
<dbReference type="Pfam" id="PF00393">
    <property type="entry name" value="6PGD"/>
    <property type="match status" value="1"/>
</dbReference>
<comment type="pathway">
    <text evidence="1">Carbohydrate degradation; pentose phosphate pathway; D-ribulose 5-phosphate from D-glucose 6-phosphate (oxidative stage): step 3/3.</text>
</comment>
<feature type="compositionally biased region" description="Pro residues" evidence="7">
    <location>
        <begin position="154"/>
        <end position="166"/>
    </location>
</feature>
<feature type="domain" description="6-phosphogluconate dehydrogenase C-terminal" evidence="8">
    <location>
        <begin position="307"/>
        <end position="660"/>
    </location>
</feature>
<evidence type="ECO:0000256" key="3">
    <source>
        <dbReference type="ARBA" id="ARBA00013011"/>
    </source>
</evidence>
<dbReference type="AlphaFoldDB" id="A0A7J7IM78"/>
<dbReference type="Pfam" id="PF03446">
    <property type="entry name" value="NAD_binding_2"/>
    <property type="match status" value="1"/>
</dbReference>
<dbReference type="Gene3D" id="3.40.50.720">
    <property type="entry name" value="NAD(P)-binding Rossmann-like Domain"/>
    <property type="match status" value="1"/>
</dbReference>
<accession>A0A7J7IM78</accession>
<dbReference type="PROSITE" id="PS00461">
    <property type="entry name" value="6PGD"/>
    <property type="match status" value="1"/>
</dbReference>
<keyword evidence="4" id="KW-0560">Oxidoreductase</keyword>
<dbReference type="UniPathway" id="UPA00115">
    <property type="reaction ID" value="UER00410"/>
</dbReference>
<dbReference type="GO" id="GO:0019521">
    <property type="term" value="P:D-gluconate metabolic process"/>
    <property type="evidence" value="ECO:0007669"/>
    <property type="project" value="UniProtKB-KW"/>
</dbReference>
<evidence type="ECO:0000313" key="9">
    <source>
        <dbReference type="EMBL" id="KAF6003637.1"/>
    </source>
</evidence>
<dbReference type="InterPro" id="IPR006115">
    <property type="entry name" value="6PGDH_NADP-bd"/>
</dbReference>
<feature type="compositionally biased region" description="Polar residues" evidence="7">
    <location>
        <begin position="80"/>
        <end position="99"/>
    </location>
</feature>
<reference evidence="9 10" key="1">
    <citation type="journal article" date="2020" name="J. Phycol.">
        <title>Comparative genome analysis reveals Cyanidiococcus gen. nov., a new extremophilic red algal genus sister to Cyanidioschyzon (Cyanidioschyzonaceae, Rhodophyta).</title>
        <authorList>
            <person name="Liu S.-L."/>
            <person name="Chiang Y.-R."/>
            <person name="Yoon H.S."/>
            <person name="Fu H.-Y."/>
        </authorList>
    </citation>
    <scope>NUCLEOTIDE SEQUENCE [LARGE SCALE GENOMIC DNA]</scope>
    <source>
        <strain evidence="9 10">THAL066</strain>
    </source>
</reference>
<keyword evidence="6" id="KW-0570">Pentose shunt</keyword>
<evidence type="ECO:0000256" key="6">
    <source>
        <dbReference type="ARBA" id="ARBA00023126"/>
    </source>
</evidence>
<evidence type="ECO:0000256" key="4">
    <source>
        <dbReference type="ARBA" id="ARBA00023002"/>
    </source>
</evidence>
<dbReference type="Gene3D" id="1.10.1040.10">
    <property type="entry name" value="N-(1-d-carboxylethyl)-l-norvaline Dehydrogenase, domain 2"/>
    <property type="match status" value="1"/>
</dbReference>
<dbReference type="InterPro" id="IPR006114">
    <property type="entry name" value="6PGDH_C"/>
</dbReference>
<dbReference type="SUPFAM" id="SSF48179">
    <property type="entry name" value="6-phosphogluconate dehydrogenase C-terminal domain-like"/>
    <property type="match status" value="2"/>
</dbReference>
<keyword evidence="10" id="KW-1185">Reference proteome</keyword>
<dbReference type="Proteomes" id="UP000530660">
    <property type="component" value="Unassembled WGS sequence"/>
</dbReference>
<dbReference type="Gene3D" id="1.20.5.320">
    <property type="entry name" value="6-Phosphogluconate Dehydrogenase, domain 3"/>
    <property type="match status" value="1"/>
</dbReference>
<evidence type="ECO:0000256" key="2">
    <source>
        <dbReference type="ARBA" id="ARBA00008419"/>
    </source>
</evidence>
<dbReference type="SMART" id="SM01350">
    <property type="entry name" value="6PGD"/>
    <property type="match status" value="1"/>
</dbReference>
<sequence>MNAHKEGRGSGTDLLWVCPPPTGAVHRGGRVAGAAPAPALWRPRAPMASGWSSRLFVRTPSLDTVRFRRCARPPGVRSLCQRTSPTTEGMSSEGARSSASETAVADAGVIGLAVMGQNLALNLASHGFAVSVYNRTYARTEETVERALRELGPGPGPGPEPGPEPGPSLGDGRAADPPVQGFADLKSFARSLKRPRKVFLLVKAGDAVDATVEALAEVLEAGDIIVDGGNEWYENTERRAKSVSAHGLLYVGMGVSGGEDGARHGPSLMPGGSREAYAQLEPLLVRIAAQVPGSGPCVTYVGPGGSGNYVKMVHNGIEYGDMQLIGEAYDLLRGVGGLSASSAADVFATWNAGDLQSFLVEITARILRVCDDVAGAGTSSSSGADGSGTAAGCVDALVDRILDRSGSKGTGMWTVAEALRRGVAVPTIAAALDGRYLSAMKGERERASRVLCGPERPVAAPSLSLSADLGVAGSDTATTRPQRGAATMPDMNAGRADLAAPSVPTHTLVAAVGDALFCSKLCSYAQGLSLLQTASSEQGWSLKLSELARIWKGGCIIRAQLLERIEAAFRREPGLPNLLLDEMLAADIARRQDGWRRCVALAAAHGVPAPALTASLSYYDTYRQGVLRSSQLVQAQRDCFGSHTYERLDRPGRVWHTRWTGDGHSVEVSA</sequence>
<organism evidence="9 10">
    <name type="scientific">Cyanidiococcus yangmingshanensis</name>
    <dbReference type="NCBI Taxonomy" id="2690220"/>
    <lineage>
        <taxon>Eukaryota</taxon>
        <taxon>Rhodophyta</taxon>
        <taxon>Bangiophyceae</taxon>
        <taxon>Cyanidiales</taxon>
        <taxon>Cyanidiaceae</taxon>
        <taxon>Cyanidiococcus</taxon>
    </lineage>
</organism>